<reference evidence="8" key="1">
    <citation type="journal article" date="2009" name="Genome Res.">
        <title>Comparative genomic analyses of the human fungal pathogens Coccidioides and their relatives.</title>
        <authorList>
            <person name="Sharpton T.J."/>
            <person name="Stajich J.E."/>
            <person name="Rounsley S.D."/>
            <person name="Gardner M.J."/>
            <person name="Wortman J.R."/>
            <person name="Jordar V.S."/>
            <person name="Maiti R."/>
            <person name="Kodira C.D."/>
            <person name="Neafsey D.E."/>
            <person name="Zeng Q."/>
            <person name="Hung C.-Y."/>
            <person name="McMahan C."/>
            <person name="Muszewska A."/>
            <person name="Grynberg M."/>
            <person name="Mandel M.A."/>
            <person name="Kellner E.M."/>
            <person name="Barker B.M."/>
            <person name="Galgiani J.N."/>
            <person name="Orbach M.J."/>
            <person name="Kirkland T.N."/>
            <person name="Cole G.T."/>
            <person name="Henn M.R."/>
            <person name="Birren B.W."/>
            <person name="Taylor J.W."/>
        </authorList>
    </citation>
    <scope>NUCLEOTIDE SEQUENCE [LARGE SCALE GENOMIC DNA]</scope>
    <source>
        <strain evidence="8">UAMH 1704</strain>
    </source>
</reference>
<feature type="compositionally biased region" description="Low complexity" evidence="5">
    <location>
        <begin position="694"/>
        <end position="706"/>
    </location>
</feature>
<dbReference type="SUPFAM" id="SSF117289">
    <property type="entry name" value="Nucleoporin domain"/>
    <property type="match status" value="1"/>
</dbReference>
<dbReference type="OrthoDB" id="248320at2759"/>
<feature type="compositionally biased region" description="Low complexity" evidence="5">
    <location>
        <begin position="765"/>
        <end position="775"/>
    </location>
</feature>
<keyword evidence="8" id="KW-1185">Reference proteome</keyword>
<name>C4JFK3_UNCRE</name>
<keyword evidence="3" id="KW-0539">Nucleus</keyword>
<dbReference type="InterPro" id="IPR026054">
    <property type="entry name" value="Nucleoporin"/>
</dbReference>
<dbReference type="eggNOG" id="KOG3630">
    <property type="taxonomic scope" value="Eukaryota"/>
</dbReference>
<sequence length="1332" mass="141513">MAFSFGGASQPGMGAGKVQLGAELQEIQTQEVGFLSLNGDSKVRLLPSPWPADNLPPPTSSLLSVASSKSLLAAAGPDGIVIASTDSVRKAFFADATGDSYIRPFQPELQVPLPGRISHVAFSADETALVVADQNGGGLAVYDVAALMQGKGQPAATISLNGESLRALLPNPVVSELFAAVTTNGELLIANLKENRLEIGPNGPVLKTGVSSVSWSTRGKQLVAGLADGTAYQMTPKGEGKADIPRPPDLEGNQHDEMPISSYYILTRHPPDNYEFRRLPEVCSPFGAKRYPPFQFTGRLKDFEPNLREVLFISSTASTDVGLLTRSTKPLVDDCPPENITDIFTATTMSEDSRRAEVPMTEDMVDTSPVGLAVDLSSKSNVSSPIPGDDLRESSTPLPALMILNNDGVLSSWWFVYSESIRQQKPYPGLSAAAKTQPTSQQPAAPQPSTVPETPKPSFGGGLLRQPAFGQPSFGTPATPTFGSSTPLGANLQQTLGSSQPAFGQSSQLGSGRSLFGQTPVQAPSQFPTGGGFGSFASPGGFGGTIGPQTPEKSVFAKATSDNSFLNAGQPAFGAQMSFTPKETPGPASGAFGSGGFVLGSTFTPDANAAMDEDKPEKSNGALSFGSFQKSLDLHGDAESSIKPESKRSPFSSAFSNIPETETPVSKESAFSTPKTGLFGTPPQFSTLRASVEPTTPSTPSIQPPSVAVSKESIAPSTTPEDSDSSKTTVKVAAAADSEPTTPPKFTEPPLPPDPTSRAAYGPGDTSASSSNDSRTSAEEAPLPPDFLPVMKKQEPLPEAELSEEPSSPKESVLPGSPKRTPPALPDESEEEKEKAEDFEDSGEEVTPAVSPIDFKVSPESSFGGVSDKSPTGGLFTKITAPEPKHAVSKPLFGEILETPVFPPPKLPKGRAVLSPRSPSPVRHQHGTMFSAPDYMRSTSAPIPGNALSRRKAALESSMLANQVTMASEDIEDEIPPKDFQLQTQRLQIETQELVEDEDEQLRGDLARPLSPAPTLDPFLPHQDYTGESLKPGIPGQIERLYRDINAMIDEKLLLSEMEKLQRGVEALDQFLQEGKIENIQEKLEKCHQLFSKDLNNLRGQCASMRKTLDSYTDAAAIASAPLTAEQSALQQDLRKLSTEFQAKLADLEKDVSLLRAKLADCSKSIGGSGGSSKKSNQHTAKPTVEAVTSTIKTMTNMAQQKSGDIDVLEAQMRKLGIDISASVAPQSRETSPFSTPLKKIQRLPITPGSRASGDGGVHSLYHTPESNRTSKFRSSVLVQSALRSPKGVTELVLPGDSERLKAKAQRRREVVGHLKAALSHRRSKVRGLDDF</sequence>
<dbReference type="HOGENOM" id="CLU_003852_0_0_1"/>
<dbReference type="GO" id="GO:0006405">
    <property type="term" value="P:RNA export from nucleus"/>
    <property type="evidence" value="ECO:0007669"/>
    <property type="project" value="TreeGrafter"/>
</dbReference>
<dbReference type="InterPro" id="IPR015943">
    <property type="entry name" value="WD40/YVTN_repeat-like_dom_sf"/>
</dbReference>
<feature type="region of interest" description="Disordered" evidence="5">
    <location>
        <begin position="637"/>
        <end position="882"/>
    </location>
</feature>
<feature type="region of interest" description="Disordered" evidence="5">
    <location>
        <begin position="1245"/>
        <end position="1267"/>
    </location>
</feature>
<feature type="region of interest" description="Disordered" evidence="5">
    <location>
        <begin position="431"/>
        <end position="511"/>
    </location>
</feature>
<proteinExistence type="predicted"/>
<accession>C4JFK3</accession>
<feature type="compositionally biased region" description="Basic and acidic residues" evidence="5">
    <location>
        <begin position="637"/>
        <end position="648"/>
    </location>
</feature>
<dbReference type="Proteomes" id="UP000002058">
    <property type="component" value="Unassembled WGS sequence"/>
</dbReference>
<keyword evidence="2" id="KW-0813">Transport</keyword>
<organism evidence="7 8">
    <name type="scientific">Uncinocarpus reesii (strain UAMH 1704)</name>
    <dbReference type="NCBI Taxonomy" id="336963"/>
    <lineage>
        <taxon>Eukaryota</taxon>
        <taxon>Fungi</taxon>
        <taxon>Dikarya</taxon>
        <taxon>Ascomycota</taxon>
        <taxon>Pezizomycotina</taxon>
        <taxon>Eurotiomycetes</taxon>
        <taxon>Eurotiomycetidae</taxon>
        <taxon>Onygenales</taxon>
        <taxon>Onygenaceae</taxon>
        <taxon>Uncinocarpus</taxon>
    </lineage>
</organism>
<dbReference type="EMBL" id="CH476615">
    <property type="protein sequence ID" value="EEP76168.1"/>
    <property type="molecule type" value="Genomic_DNA"/>
</dbReference>
<comment type="subcellular location">
    <subcellularLocation>
        <location evidence="1">Nucleus</location>
    </subcellularLocation>
</comment>
<dbReference type="GO" id="GO:0017056">
    <property type="term" value="F:structural constituent of nuclear pore"/>
    <property type="evidence" value="ECO:0007669"/>
    <property type="project" value="TreeGrafter"/>
</dbReference>
<feature type="compositionally biased region" description="Polar residues" evidence="5">
    <location>
        <begin position="649"/>
        <end position="675"/>
    </location>
</feature>
<keyword evidence="4" id="KW-0175">Coiled coil</keyword>
<dbReference type="GO" id="GO:0005643">
    <property type="term" value="C:nuclear pore"/>
    <property type="evidence" value="ECO:0007669"/>
    <property type="project" value="TreeGrafter"/>
</dbReference>
<evidence type="ECO:0000313" key="7">
    <source>
        <dbReference type="EMBL" id="EEP76168.1"/>
    </source>
</evidence>
<feature type="region of interest" description="Disordered" evidence="5">
    <location>
        <begin position="901"/>
        <end position="938"/>
    </location>
</feature>
<evidence type="ECO:0000256" key="5">
    <source>
        <dbReference type="SAM" id="MobiDB-lite"/>
    </source>
</evidence>
<evidence type="ECO:0000256" key="2">
    <source>
        <dbReference type="ARBA" id="ARBA00022448"/>
    </source>
</evidence>
<feature type="compositionally biased region" description="Low complexity" evidence="5">
    <location>
        <begin position="431"/>
        <end position="450"/>
    </location>
</feature>
<evidence type="ECO:0000256" key="1">
    <source>
        <dbReference type="ARBA" id="ARBA00004123"/>
    </source>
</evidence>
<dbReference type="GO" id="GO:0008139">
    <property type="term" value="F:nuclear localization sequence binding"/>
    <property type="evidence" value="ECO:0007669"/>
    <property type="project" value="TreeGrafter"/>
</dbReference>
<feature type="coiled-coil region" evidence="4">
    <location>
        <begin position="1095"/>
        <end position="1165"/>
    </location>
</feature>
<dbReference type="GO" id="GO:0006606">
    <property type="term" value="P:protein import into nucleus"/>
    <property type="evidence" value="ECO:0007669"/>
    <property type="project" value="TreeGrafter"/>
</dbReference>
<feature type="compositionally biased region" description="Low complexity" evidence="5">
    <location>
        <begin position="797"/>
        <end position="815"/>
    </location>
</feature>
<dbReference type="PANTHER" id="PTHR23193">
    <property type="entry name" value="NUCLEAR PORE COMPLEX PROTEIN NUP"/>
    <property type="match status" value="1"/>
</dbReference>
<dbReference type="Gene3D" id="2.130.10.10">
    <property type="entry name" value="YVTN repeat-like/Quinoprotein amine dehydrogenase"/>
    <property type="match status" value="1"/>
</dbReference>
<dbReference type="KEGG" id="ure:UREG_01017"/>
<evidence type="ECO:0000313" key="8">
    <source>
        <dbReference type="Proteomes" id="UP000002058"/>
    </source>
</evidence>
<evidence type="ECO:0000259" key="6">
    <source>
        <dbReference type="Pfam" id="PF16755"/>
    </source>
</evidence>
<dbReference type="STRING" id="336963.C4JFK3"/>
<feature type="compositionally biased region" description="Pro residues" evidence="5">
    <location>
        <begin position="741"/>
        <end position="755"/>
    </location>
</feature>
<evidence type="ECO:0000256" key="4">
    <source>
        <dbReference type="SAM" id="Coils"/>
    </source>
</evidence>
<feature type="domain" description="Nucleoporin Nup159/Nup146 N-terminal" evidence="6">
    <location>
        <begin position="254"/>
        <end position="410"/>
    </location>
</feature>
<protein>
    <recommendedName>
        <fullName evidence="6">Nucleoporin Nup159/Nup146 N-terminal domain-containing protein</fullName>
    </recommendedName>
</protein>
<feature type="domain" description="Nucleoporin Nup159/Nup146 N-terminal" evidence="6">
    <location>
        <begin position="56"/>
        <end position="253"/>
    </location>
</feature>
<dbReference type="PANTHER" id="PTHR23193:SF23">
    <property type="entry name" value="NUCLEAR PORE COMPLEX PROTEIN NUP153"/>
    <property type="match status" value="1"/>
</dbReference>
<evidence type="ECO:0000256" key="3">
    <source>
        <dbReference type="ARBA" id="ARBA00023242"/>
    </source>
</evidence>
<gene>
    <name evidence="7" type="ORF">UREG_01017</name>
</gene>
<feature type="compositionally biased region" description="Polar residues" evidence="5">
    <location>
        <begin position="473"/>
        <end position="502"/>
    </location>
</feature>
<dbReference type="InterPro" id="IPR039462">
    <property type="entry name" value="Nup159/Nup146_N"/>
</dbReference>
<dbReference type="RefSeq" id="XP_002541501.1">
    <property type="nucleotide sequence ID" value="XM_002541455.1"/>
</dbReference>
<dbReference type="InParanoid" id="C4JFK3"/>
<dbReference type="Pfam" id="PF16755">
    <property type="entry name" value="Beta-prop_NUP159_NUP214"/>
    <property type="match status" value="2"/>
</dbReference>
<dbReference type="GeneID" id="8438221"/>
<dbReference type="OMA" id="RGQCASI"/>
<feature type="compositionally biased region" description="Acidic residues" evidence="5">
    <location>
        <begin position="827"/>
        <end position="844"/>
    </location>
</feature>
<dbReference type="VEuPathDB" id="FungiDB:UREG_01017"/>